<sequence length="146" mass="16533">MLFRFDWNEREADDLLRSQDGPVGRNLARDAETVARGMRRRAPVSRDGSHGRPPGYMRSKIGWSMHRDELGLYADIGTTARTPDGDPYPLYVEYGTRPHTIRPKKPGGTLHWVGADGTHHFAQEVHHPGTRAQPFIRPALDDLRRG</sequence>
<gene>
    <name evidence="2" type="ORF">GCM10017559_61660</name>
</gene>
<feature type="region of interest" description="Disordered" evidence="1">
    <location>
        <begin position="36"/>
        <end position="60"/>
    </location>
</feature>
<dbReference type="RefSeq" id="WP_344901926.1">
    <property type="nucleotide sequence ID" value="NZ_BAAAWD010000016.1"/>
</dbReference>
<evidence type="ECO:0000256" key="1">
    <source>
        <dbReference type="SAM" id="MobiDB-lite"/>
    </source>
</evidence>
<accession>A0ABP6L434</accession>
<keyword evidence="3" id="KW-1185">Reference proteome</keyword>
<protein>
    <recommendedName>
        <fullName evidence="4">HK97 gp10 family phage protein</fullName>
    </recommendedName>
</protein>
<proteinExistence type="predicted"/>
<evidence type="ECO:0000313" key="3">
    <source>
        <dbReference type="Proteomes" id="UP001499930"/>
    </source>
</evidence>
<reference evidence="3" key="1">
    <citation type="journal article" date="2019" name="Int. J. Syst. Evol. Microbiol.">
        <title>The Global Catalogue of Microorganisms (GCM) 10K type strain sequencing project: providing services to taxonomists for standard genome sequencing and annotation.</title>
        <authorList>
            <consortium name="The Broad Institute Genomics Platform"/>
            <consortium name="The Broad Institute Genome Sequencing Center for Infectious Disease"/>
            <person name="Wu L."/>
            <person name="Ma J."/>
        </authorList>
    </citation>
    <scope>NUCLEOTIDE SEQUENCE [LARGE SCALE GENOMIC DNA]</scope>
    <source>
        <strain evidence="3">JCM 3106</strain>
    </source>
</reference>
<evidence type="ECO:0008006" key="4">
    <source>
        <dbReference type="Google" id="ProtNLM"/>
    </source>
</evidence>
<organism evidence="2 3">
    <name type="scientific">Streptosporangium longisporum</name>
    <dbReference type="NCBI Taxonomy" id="46187"/>
    <lineage>
        <taxon>Bacteria</taxon>
        <taxon>Bacillati</taxon>
        <taxon>Actinomycetota</taxon>
        <taxon>Actinomycetes</taxon>
        <taxon>Streptosporangiales</taxon>
        <taxon>Streptosporangiaceae</taxon>
        <taxon>Streptosporangium</taxon>
    </lineage>
</organism>
<comment type="caution">
    <text evidence="2">The sequence shown here is derived from an EMBL/GenBank/DDBJ whole genome shotgun (WGS) entry which is preliminary data.</text>
</comment>
<name>A0ABP6L434_9ACTN</name>
<dbReference type="Proteomes" id="UP001499930">
    <property type="component" value="Unassembled WGS sequence"/>
</dbReference>
<evidence type="ECO:0000313" key="2">
    <source>
        <dbReference type="EMBL" id="GAA3027244.1"/>
    </source>
</evidence>
<dbReference type="EMBL" id="BAAAWD010000016">
    <property type="protein sequence ID" value="GAA3027244.1"/>
    <property type="molecule type" value="Genomic_DNA"/>
</dbReference>